<feature type="domain" description="Reverse transcriptase/retrotransposon-derived protein RNase H-like" evidence="1">
    <location>
        <begin position="110"/>
        <end position="164"/>
    </location>
</feature>
<evidence type="ECO:0000259" key="1">
    <source>
        <dbReference type="Pfam" id="PF17919"/>
    </source>
</evidence>
<gene>
    <name evidence="2" type="ORF">Tco_1003152</name>
</gene>
<proteinExistence type="predicted"/>
<reference evidence="2" key="2">
    <citation type="submission" date="2022-01" db="EMBL/GenBank/DDBJ databases">
        <authorList>
            <person name="Yamashiro T."/>
            <person name="Shiraishi A."/>
            <person name="Satake H."/>
            <person name="Nakayama K."/>
        </authorList>
    </citation>
    <scope>NUCLEOTIDE SEQUENCE</scope>
</reference>
<dbReference type="SUPFAM" id="SSF56672">
    <property type="entry name" value="DNA/RNA polymerases"/>
    <property type="match status" value="1"/>
</dbReference>
<reference evidence="2" key="1">
    <citation type="journal article" date="2022" name="Int. J. Mol. Sci.">
        <title>Draft Genome of Tanacetum Coccineum: Genomic Comparison of Closely Related Tanacetum-Family Plants.</title>
        <authorList>
            <person name="Yamashiro T."/>
            <person name="Shiraishi A."/>
            <person name="Nakayama K."/>
            <person name="Satake H."/>
        </authorList>
    </citation>
    <scope>NUCLEOTIDE SEQUENCE</scope>
</reference>
<dbReference type="PANTHER" id="PTHR33064:SF37">
    <property type="entry name" value="RIBONUCLEASE H"/>
    <property type="match status" value="1"/>
</dbReference>
<dbReference type="EMBL" id="BQNB010017126">
    <property type="protein sequence ID" value="GJT59619.1"/>
    <property type="molecule type" value="Genomic_DNA"/>
</dbReference>
<name>A0ABQ5F985_9ASTR</name>
<organism evidence="2 3">
    <name type="scientific">Tanacetum coccineum</name>
    <dbReference type="NCBI Taxonomy" id="301880"/>
    <lineage>
        <taxon>Eukaryota</taxon>
        <taxon>Viridiplantae</taxon>
        <taxon>Streptophyta</taxon>
        <taxon>Embryophyta</taxon>
        <taxon>Tracheophyta</taxon>
        <taxon>Spermatophyta</taxon>
        <taxon>Magnoliopsida</taxon>
        <taxon>eudicotyledons</taxon>
        <taxon>Gunneridae</taxon>
        <taxon>Pentapetalae</taxon>
        <taxon>asterids</taxon>
        <taxon>campanulids</taxon>
        <taxon>Asterales</taxon>
        <taxon>Asteraceae</taxon>
        <taxon>Asteroideae</taxon>
        <taxon>Anthemideae</taxon>
        <taxon>Anthemidinae</taxon>
        <taxon>Tanacetum</taxon>
    </lineage>
</organism>
<accession>A0ABQ5F985</accession>
<dbReference type="InterPro" id="IPR043502">
    <property type="entry name" value="DNA/RNA_pol_sf"/>
</dbReference>
<sequence>MPSEAVEQEMDANVPDEIDDGATVNRFQTMLLRKALKCFSRPSVQDTCGTFTMYFGGKWKTNRALREQRFPNDKSTSTVIMKNRGRERGRVRKVKRFRKLSLLKKSAFQWLEQATLTFKELEQAMVQSPVLALPNFEEEFIIKTNASGYEVGAILQQRGHPIAYLISAAGTKVTTVGVESLRPDWYNKVTTAERIKTAQEKIKIAYVIYVGVYSASSLVGKGQPHIVHGKPEQGGSVAPLLARDTKTESEDLLHKEVVKIRNVWDGTRTQLDQLWKWSVCCGGSAEKLIRQLGVSSGSVPFDMGIKVRLVDSRMWCVMSAGFKTDDGKECGVRMLLHQKKKRQKASSKLVVVRSEKTRNVLLVWNERDMRLQNGPAWSKRPQLPLKKNDENTTTTTLATSKLVGLAKKLPATQYNISLTLSLQEMMFRLRGGYFARENKIGKSPEEVAAREK</sequence>
<dbReference type="InterPro" id="IPR051320">
    <property type="entry name" value="Viral_Replic_Matur_Polypro"/>
</dbReference>
<dbReference type="Proteomes" id="UP001151760">
    <property type="component" value="Unassembled WGS sequence"/>
</dbReference>
<dbReference type="InterPro" id="IPR041577">
    <property type="entry name" value="RT_RNaseH_2"/>
</dbReference>
<evidence type="ECO:0000313" key="3">
    <source>
        <dbReference type="Proteomes" id="UP001151760"/>
    </source>
</evidence>
<dbReference type="Pfam" id="PF17919">
    <property type="entry name" value="RT_RNaseH_2"/>
    <property type="match status" value="1"/>
</dbReference>
<comment type="caution">
    <text evidence="2">The sequence shown here is derived from an EMBL/GenBank/DDBJ whole genome shotgun (WGS) entry which is preliminary data.</text>
</comment>
<evidence type="ECO:0000313" key="2">
    <source>
        <dbReference type="EMBL" id="GJT59619.1"/>
    </source>
</evidence>
<keyword evidence="3" id="KW-1185">Reference proteome</keyword>
<protein>
    <submittedName>
        <fullName evidence="2">Transposon ty3-G gag-pol polyprotein</fullName>
    </submittedName>
</protein>
<dbReference type="PANTHER" id="PTHR33064">
    <property type="entry name" value="POL PROTEIN"/>
    <property type="match status" value="1"/>
</dbReference>